<proteinExistence type="predicted"/>
<dbReference type="EMBL" id="FMXO01000019">
    <property type="protein sequence ID" value="SDB58230.1"/>
    <property type="molecule type" value="Genomic_DNA"/>
</dbReference>
<evidence type="ECO:0000313" key="4">
    <source>
        <dbReference type="Proteomes" id="UP000198771"/>
    </source>
</evidence>
<organism evidence="3 4">
    <name type="scientific">Desulfonatronum thiosulfatophilum</name>
    <dbReference type="NCBI Taxonomy" id="617002"/>
    <lineage>
        <taxon>Bacteria</taxon>
        <taxon>Pseudomonadati</taxon>
        <taxon>Thermodesulfobacteriota</taxon>
        <taxon>Desulfovibrionia</taxon>
        <taxon>Desulfovibrionales</taxon>
        <taxon>Desulfonatronaceae</taxon>
        <taxon>Desulfonatronum</taxon>
    </lineage>
</organism>
<dbReference type="InterPro" id="IPR047691">
    <property type="entry name" value="PelF-like"/>
</dbReference>
<evidence type="ECO:0000259" key="2">
    <source>
        <dbReference type="Pfam" id="PF13439"/>
    </source>
</evidence>
<keyword evidence="4" id="KW-1185">Reference proteome</keyword>
<dbReference type="AlphaFoldDB" id="A0A1G6ELG1"/>
<dbReference type="InterPro" id="IPR028098">
    <property type="entry name" value="Glyco_trans_4-like_N"/>
</dbReference>
<evidence type="ECO:0000259" key="1">
    <source>
        <dbReference type="Pfam" id="PF00534"/>
    </source>
</evidence>
<name>A0A1G6ELG1_9BACT</name>
<dbReference type="PANTHER" id="PTHR12526">
    <property type="entry name" value="GLYCOSYLTRANSFERASE"/>
    <property type="match status" value="1"/>
</dbReference>
<dbReference type="GO" id="GO:0016757">
    <property type="term" value="F:glycosyltransferase activity"/>
    <property type="evidence" value="ECO:0007669"/>
    <property type="project" value="InterPro"/>
</dbReference>
<dbReference type="OrthoDB" id="9803091at2"/>
<dbReference type="RefSeq" id="WP_092123408.1">
    <property type="nucleotide sequence ID" value="NZ_FMXO01000019.1"/>
</dbReference>
<feature type="domain" description="Glycosyltransferase subfamily 4-like N-terminal" evidence="2">
    <location>
        <begin position="12"/>
        <end position="165"/>
    </location>
</feature>
<dbReference type="Gene3D" id="3.40.50.2000">
    <property type="entry name" value="Glycogen Phosphorylase B"/>
    <property type="match status" value="2"/>
</dbReference>
<keyword evidence="3" id="KW-0808">Transferase</keyword>
<reference evidence="3 4" key="1">
    <citation type="submission" date="2016-10" db="EMBL/GenBank/DDBJ databases">
        <authorList>
            <person name="de Groot N.N."/>
        </authorList>
    </citation>
    <scope>NUCLEOTIDE SEQUENCE [LARGE SCALE GENOMIC DNA]</scope>
    <source>
        <strain evidence="3 4">ASO4-2</strain>
    </source>
</reference>
<evidence type="ECO:0000313" key="3">
    <source>
        <dbReference type="EMBL" id="SDB58230.1"/>
    </source>
</evidence>
<gene>
    <name evidence="3" type="ORF">SAMN05660653_02943</name>
</gene>
<dbReference type="Proteomes" id="UP000198771">
    <property type="component" value="Unassembled WGS sequence"/>
</dbReference>
<dbReference type="Pfam" id="PF00534">
    <property type="entry name" value="Glycos_transf_1"/>
    <property type="match status" value="1"/>
</dbReference>
<dbReference type="InterPro" id="IPR001296">
    <property type="entry name" value="Glyco_trans_1"/>
</dbReference>
<dbReference type="Pfam" id="PF13439">
    <property type="entry name" value="Glyco_transf_4"/>
    <property type="match status" value="1"/>
</dbReference>
<protein>
    <submittedName>
        <fullName evidence="3">Sugar transferase, PEP-CTERM/EpsH1 system associated</fullName>
    </submittedName>
</protein>
<dbReference type="PANTHER" id="PTHR12526:SF630">
    <property type="entry name" value="GLYCOSYLTRANSFERASE"/>
    <property type="match status" value="1"/>
</dbReference>
<accession>A0A1G6ELG1</accession>
<dbReference type="STRING" id="617002.SAMN05660653_02943"/>
<sequence>MRVMQVIYAFKVGGSESVARDIALNMNKHSEHAVASLESDGHFREVFDSNNVKTYVIDRQPTERFGPMIRLWKAMRSFKPNVVHTHHLYQLFYAWPGALLSGARLIHTEHEYYSLVPAKSRFMLRKISRFCNAITAVNRETSDFLVQKVKIPKSKVHIVVNGIDFRKIANASSSREQFGLSEEDPVAGIVARLHPVKDHAMLLKAFRIVVDNVPNAKLLVAGDGSERERLEKQTHDLGLKHAVIFLGTRSDIPNILSCIDIFVLASWKEGLPLSILEAMAAGKPIVATDVGGVPSLVNDSGSGIIVPPRDPESMANAVIQMLKNKKDREIFGNAGQEYVKQNYSLDTSIKKYESLYMSS</sequence>
<dbReference type="NCBIfam" id="NF038011">
    <property type="entry name" value="PelF"/>
    <property type="match status" value="1"/>
</dbReference>
<feature type="domain" description="Glycosyl transferase family 1" evidence="1">
    <location>
        <begin position="174"/>
        <end position="337"/>
    </location>
</feature>
<dbReference type="SUPFAM" id="SSF53756">
    <property type="entry name" value="UDP-Glycosyltransferase/glycogen phosphorylase"/>
    <property type="match status" value="1"/>
</dbReference>